<keyword evidence="2" id="KW-0479">Metal-binding</keyword>
<dbReference type="Gene3D" id="2.102.10.10">
    <property type="entry name" value="Rieske [2Fe-2S] iron-sulphur domain"/>
    <property type="match status" value="1"/>
</dbReference>
<keyword evidence="1" id="KW-0001">2Fe-2S</keyword>
<evidence type="ECO:0000259" key="7">
    <source>
        <dbReference type="PROSITE" id="PS51296"/>
    </source>
</evidence>
<protein>
    <submittedName>
        <fullName evidence="8">Nitrite reductase small subunit NirD</fullName>
    </submittedName>
</protein>
<dbReference type="PROSITE" id="PS51296">
    <property type="entry name" value="RIESKE"/>
    <property type="match status" value="1"/>
</dbReference>
<keyword evidence="9" id="KW-1185">Reference proteome</keyword>
<keyword evidence="3" id="KW-0560">Oxidoreductase</keyword>
<reference evidence="8 9" key="1">
    <citation type="submission" date="2023-03" db="EMBL/GenBank/DDBJ databases">
        <title>Bacillus Genome Sequencing.</title>
        <authorList>
            <person name="Dunlap C."/>
        </authorList>
    </citation>
    <scope>NUCLEOTIDE SEQUENCE [LARGE SCALE GENOMIC DNA]</scope>
    <source>
        <strain evidence="8 9">BD-525</strain>
    </source>
</reference>
<organism evidence="8 9">
    <name type="scientific">Paenibacillus dokdonensis</name>
    <dbReference type="NCBI Taxonomy" id="2567944"/>
    <lineage>
        <taxon>Bacteria</taxon>
        <taxon>Bacillati</taxon>
        <taxon>Bacillota</taxon>
        <taxon>Bacilli</taxon>
        <taxon>Bacillales</taxon>
        <taxon>Paenibacillaceae</taxon>
        <taxon>Paenibacillus</taxon>
    </lineage>
</organism>
<evidence type="ECO:0000256" key="6">
    <source>
        <dbReference type="ARBA" id="ARBA00023063"/>
    </source>
</evidence>
<dbReference type="InterPro" id="IPR017941">
    <property type="entry name" value="Rieske_2Fe-2S"/>
</dbReference>
<feature type="domain" description="Rieske" evidence="7">
    <location>
        <begin position="8"/>
        <end position="104"/>
    </location>
</feature>
<dbReference type="Proteomes" id="UP001344632">
    <property type="component" value="Unassembled WGS sequence"/>
</dbReference>
<evidence type="ECO:0000256" key="2">
    <source>
        <dbReference type="ARBA" id="ARBA00022723"/>
    </source>
</evidence>
<keyword evidence="5" id="KW-0411">Iron-sulfur</keyword>
<evidence type="ECO:0000256" key="4">
    <source>
        <dbReference type="ARBA" id="ARBA00023004"/>
    </source>
</evidence>
<name>A0ABU6GUT8_9BACL</name>
<dbReference type="SUPFAM" id="SSF50022">
    <property type="entry name" value="ISP domain"/>
    <property type="match status" value="1"/>
</dbReference>
<gene>
    <name evidence="8" type="primary">nirD</name>
    <name evidence="8" type="ORF">P4H66_27080</name>
</gene>
<accession>A0ABU6GUT8</accession>
<dbReference type="Pfam" id="PF13806">
    <property type="entry name" value="Rieske_2"/>
    <property type="match status" value="1"/>
</dbReference>
<keyword evidence="4" id="KW-0408">Iron</keyword>
<evidence type="ECO:0000256" key="5">
    <source>
        <dbReference type="ARBA" id="ARBA00023014"/>
    </source>
</evidence>
<dbReference type="EMBL" id="JARLKZ010000023">
    <property type="protein sequence ID" value="MEC0243486.1"/>
    <property type="molecule type" value="Genomic_DNA"/>
</dbReference>
<comment type="caution">
    <text evidence="8">The sequence shown here is derived from an EMBL/GenBank/DDBJ whole genome shotgun (WGS) entry which is preliminary data.</text>
</comment>
<evidence type="ECO:0000256" key="1">
    <source>
        <dbReference type="ARBA" id="ARBA00022714"/>
    </source>
</evidence>
<evidence type="ECO:0000256" key="3">
    <source>
        <dbReference type="ARBA" id="ARBA00023002"/>
    </source>
</evidence>
<proteinExistence type="predicted"/>
<evidence type="ECO:0000313" key="9">
    <source>
        <dbReference type="Proteomes" id="UP001344632"/>
    </source>
</evidence>
<dbReference type="RefSeq" id="WP_326091186.1">
    <property type="nucleotide sequence ID" value="NZ_JARLKZ010000023.1"/>
</dbReference>
<dbReference type="PROSITE" id="PS51300">
    <property type="entry name" value="NIRD"/>
    <property type="match status" value="1"/>
</dbReference>
<dbReference type="InterPro" id="IPR012748">
    <property type="entry name" value="Rieske-like_NirD"/>
</dbReference>
<dbReference type="InterPro" id="IPR036922">
    <property type="entry name" value="Rieske_2Fe-2S_sf"/>
</dbReference>
<keyword evidence="6" id="KW-0534">Nitrate assimilation</keyword>
<sequence>MIKTVKYYPAGCLEDYYVQMGRVVHIEGQEIAVFRTTSGDLYALDNCNPHPKGGPLAEGMVSGHFVYDPLYDWKIDLRDGLVQAPDHGEVRTYQVLIEEGMVSISMSSRHEQGIGT</sequence>
<evidence type="ECO:0000313" key="8">
    <source>
        <dbReference type="EMBL" id="MEC0243486.1"/>
    </source>
</evidence>
<dbReference type="NCBIfam" id="TIGR02378">
    <property type="entry name" value="nirD_assim_sml"/>
    <property type="match status" value="1"/>
</dbReference>